<keyword evidence="3" id="KW-1185">Reference proteome</keyword>
<protein>
    <submittedName>
        <fullName evidence="2">Uncharacterized protein</fullName>
    </submittedName>
</protein>
<feature type="compositionally biased region" description="Polar residues" evidence="1">
    <location>
        <begin position="130"/>
        <end position="140"/>
    </location>
</feature>
<comment type="caution">
    <text evidence="2">The sequence shown here is derived from an EMBL/GenBank/DDBJ whole genome shotgun (WGS) entry which is preliminary data.</text>
</comment>
<organism evidence="2 3">
    <name type="scientific">Porites lobata</name>
    <dbReference type="NCBI Taxonomy" id="104759"/>
    <lineage>
        <taxon>Eukaryota</taxon>
        <taxon>Metazoa</taxon>
        <taxon>Cnidaria</taxon>
        <taxon>Anthozoa</taxon>
        <taxon>Hexacorallia</taxon>
        <taxon>Scleractinia</taxon>
        <taxon>Fungiina</taxon>
        <taxon>Poritidae</taxon>
        <taxon>Porites</taxon>
    </lineage>
</organism>
<accession>A0ABN8P9A4</accession>
<dbReference type="EMBL" id="CALNXK010000061">
    <property type="protein sequence ID" value="CAH3138636.1"/>
    <property type="molecule type" value="Genomic_DNA"/>
</dbReference>
<gene>
    <name evidence="2" type="ORF">PLOB_00040242</name>
</gene>
<sequence>DISCGSNEQESDWKVMSSTISLPKIVNKSQHRRADTPSRFDRQGIRLPRANSFLNVANMPLSSRGKGEKLRRPGDTKGTNYLICEPTAVGHAMNEANISRYAFRATLDRIPETDGEKLLNTHGKRKSNSGERTQQKSGLT</sequence>
<feature type="compositionally biased region" description="Basic and acidic residues" evidence="1">
    <location>
        <begin position="65"/>
        <end position="75"/>
    </location>
</feature>
<name>A0ABN8P9A4_9CNID</name>
<evidence type="ECO:0000256" key="1">
    <source>
        <dbReference type="SAM" id="MobiDB-lite"/>
    </source>
</evidence>
<proteinExistence type="predicted"/>
<feature type="non-terminal residue" evidence="2">
    <location>
        <position position="140"/>
    </location>
</feature>
<evidence type="ECO:0000313" key="2">
    <source>
        <dbReference type="EMBL" id="CAH3138636.1"/>
    </source>
</evidence>
<evidence type="ECO:0000313" key="3">
    <source>
        <dbReference type="Proteomes" id="UP001159405"/>
    </source>
</evidence>
<feature type="region of interest" description="Disordered" evidence="1">
    <location>
        <begin position="111"/>
        <end position="140"/>
    </location>
</feature>
<dbReference type="Proteomes" id="UP001159405">
    <property type="component" value="Unassembled WGS sequence"/>
</dbReference>
<feature type="non-terminal residue" evidence="2">
    <location>
        <position position="1"/>
    </location>
</feature>
<reference evidence="2 3" key="1">
    <citation type="submission" date="2022-05" db="EMBL/GenBank/DDBJ databases">
        <authorList>
            <consortium name="Genoscope - CEA"/>
            <person name="William W."/>
        </authorList>
    </citation>
    <scope>NUCLEOTIDE SEQUENCE [LARGE SCALE GENOMIC DNA]</scope>
</reference>
<feature type="region of interest" description="Disordered" evidence="1">
    <location>
        <begin position="58"/>
        <end position="79"/>
    </location>
</feature>